<dbReference type="Proteomes" id="UP001363151">
    <property type="component" value="Unassembled WGS sequence"/>
</dbReference>
<evidence type="ECO:0000313" key="7">
    <source>
        <dbReference type="Proteomes" id="UP001363151"/>
    </source>
</evidence>
<dbReference type="Pfam" id="PF00004">
    <property type="entry name" value="AAA"/>
    <property type="match status" value="1"/>
</dbReference>
<feature type="region of interest" description="Disordered" evidence="4">
    <location>
        <begin position="236"/>
        <end position="269"/>
    </location>
</feature>
<feature type="compositionally biased region" description="Low complexity" evidence="4">
    <location>
        <begin position="236"/>
        <end position="253"/>
    </location>
</feature>
<dbReference type="SUPFAM" id="SSF52540">
    <property type="entry name" value="P-loop containing nucleoside triphosphate hydrolases"/>
    <property type="match status" value="1"/>
</dbReference>
<dbReference type="SMART" id="SM00382">
    <property type="entry name" value="AAA"/>
    <property type="match status" value="1"/>
</dbReference>
<evidence type="ECO:0000256" key="2">
    <source>
        <dbReference type="ARBA" id="ARBA00023054"/>
    </source>
</evidence>
<evidence type="ECO:0000256" key="1">
    <source>
        <dbReference type="ARBA" id="ARBA00004436"/>
    </source>
</evidence>
<protein>
    <submittedName>
        <fullName evidence="6">AAA domain-containing ATPase</fullName>
    </submittedName>
</protein>
<sequence length="979" mass="102695">MNNEDARRRRRWTRRGPRAAAAKGGSVGGAMSAVEKARAASARAAAGGAAASPASPPKASDAPPPPPPPPRRRRAGPARRRGVQRRRPLAAAAGQEPRGAGGRRGAAEAPGDGRGGAAEAAGDGRAAEAAGAGDGDAAEPARAAEAAPAAPQPPAAPQAPERMKVETSARRYELAHDSLEGRRQLGAIGEDLEYFMPEAVQRERQATLETRRVDAEAAYEKSSALERATLENATLAGADGARARARAGATRAPAPQPEPRARGGDRGPVGALRSATDEILTVQKLEDELAIEALKRAAEIAPTTTTLAALVGAVVACVGGAFFAREAAVLARNLAEAYFGRPRLVRETSRIARALPPRVCHLLFLLLLAQPAAWARREATSLGRALLRRGRVLACHARAPGPKRRARARAAARARPPRGRDAAEVQAAADAVAAEEAGFLDGVVLPADLRRRLVQLANATRNAKANRSPFRHMLLHGPPGTGKTLVAKRLAKATGLEYALMSGGDVGPLGPEGVTALHSLFRWSRTSSKGVLVFIDEAEAFLASRSNGRLTEHMRNALNAFLYQTGSPTSHFVLVLATNRASDLDEAVLDRTDEELYVGLPDLAARRHLVELYYDLYLRKLQRRGGRLAAVLRFLGGRPAPLDVGPGVDDAATLGAVAEQTEGFSGRAIEKLFVAVQSIAYGNDGRLDAATLRSVVDHKVREHARKRHMDGEHGRPEAPAQPARAWITDAMAGVDEPPALAAPPMPRSEPAPSREPAELVLLEVEDEAPSEDGSTSDEAPGSRPLAKPRKSPQVKGHTSPRNPAAAAAPPPPPQKPVGTPQADLRKVPAKPKPAVEVDAAGAPDPSELPFVEKREIFSPSDGSSPRSRDGEAPNDGAARRDDRSPSPPPLDGGSKSSSVDSLKDAAKQSLEGVAKFVAQGITFVKPPPRSPPPASDSDGESPRGADEVPPLPGATDLRASPDPESPSSFAVERPFAATA</sequence>
<feature type="compositionally biased region" description="Low complexity" evidence="4">
    <location>
        <begin position="117"/>
        <end position="131"/>
    </location>
</feature>
<keyword evidence="7" id="KW-1185">Reference proteome</keyword>
<dbReference type="PANTHER" id="PTHR23075">
    <property type="entry name" value="PUTATIVE ATP-ASE"/>
    <property type="match status" value="1"/>
</dbReference>
<dbReference type="InterPro" id="IPR003959">
    <property type="entry name" value="ATPase_AAA_core"/>
</dbReference>
<evidence type="ECO:0000256" key="3">
    <source>
        <dbReference type="ARBA" id="ARBA00023271"/>
    </source>
</evidence>
<feature type="region of interest" description="Disordered" evidence="4">
    <location>
        <begin position="1"/>
        <end position="183"/>
    </location>
</feature>
<feature type="compositionally biased region" description="Basic residues" evidence="4">
    <location>
        <begin position="8"/>
        <end position="17"/>
    </location>
</feature>
<evidence type="ECO:0000259" key="5">
    <source>
        <dbReference type="SMART" id="SM00382"/>
    </source>
</evidence>
<evidence type="ECO:0000256" key="4">
    <source>
        <dbReference type="SAM" id="MobiDB-lite"/>
    </source>
</evidence>
<keyword evidence="3" id="KW-0496">Mitochondrion</keyword>
<gene>
    <name evidence="6" type="ORF">SO694_00003616</name>
</gene>
<organism evidence="6 7">
    <name type="scientific">Aureococcus anophagefferens</name>
    <name type="common">Harmful bloom alga</name>
    <dbReference type="NCBI Taxonomy" id="44056"/>
    <lineage>
        <taxon>Eukaryota</taxon>
        <taxon>Sar</taxon>
        <taxon>Stramenopiles</taxon>
        <taxon>Ochrophyta</taxon>
        <taxon>Pelagophyceae</taxon>
        <taxon>Pelagomonadales</taxon>
        <taxon>Pelagomonadaceae</taxon>
        <taxon>Aureococcus</taxon>
    </lineage>
</organism>
<feature type="region of interest" description="Disordered" evidence="4">
    <location>
        <begin position="921"/>
        <end position="979"/>
    </location>
</feature>
<feature type="compositionally biased region" description="Basic and acidic residues" evidence="4">
    <location>
        <begin position="866"/>
        <end position="884"/>
    </location>
</feature>
<feature type="compositionally biased region" description="Pro residues" evidence="4">
    <location>
        <begin position="925"/>
        <end position="934"/>
    </location>
</feature>
<dbReference type="Gene3D" id="3.40.50.300">
    <property type="entry name" value="P-loop containing nucleotide triphosphate hydrolases"/>
    <property type="match status" value="1"/>
</dbReference>
<comment type="subcellular location">
    <subcellularLocation>
        <location evidence="1">Mitochondrion matrix</location>
        <location evidence="1">Mitochondrion nucleoid</location>
    </subcellularLocation>
</comment>
<dbReference type="PANTHER" id="PTHR23075:SF0">
    <property type="entry name" value="ATPASE FAMILY AAA DOMAIN-CONTAINING PROTEIN 3"/>
    <property type="match status" value="1"/>
</dbReference>
<feature type="compositionally biased region" description="Low complexity" evidence="4">
    <location>
        <begin position="138"/>
        <end position="149"/>
    </location>
</feature>
<accession>A0ABR1GDK0</accession>
<proteinExistence type="predicted"/>
<dbReference type="EMBL" id="JBBJCI010000033">
    <property type="protein sequence ID" value="KAK7253968.1"/>
    <property type="molecule type" value="Genomic_DNA"/>
</dbReference>
<name>A0ABR1GDK0_AURAN</name>
<evidence type="ECO:0000313" key="6">
    <source>
        <dbReference type="EMBL" id="KAK7253968.1"/>
    </source>
</evidence>
<feature type="compositionally biased region" description="Pro residues" evidence="4">
    <location>
        <begin position="740"/>
        <end position="749"/>
    </location>
</feature>
<keyword evidence="2" id="KW-0175">Coiled coil</keyword>
<dbReference type="InterPro" id="IPR027417">
    <property type="entry name" value="P-loop_NTPase"/>
</dbReference>
<dbReference type="InterPro" id="IPR003593">
    <property type="entry name" value="AAA+_ATPase"/>
</dbReference>
<feature type="compositionally biased region" description="Basic residues" evidence="4">
    <location>
        <begin position="70"/>
        <end position="88"/>
    </location>
</feature>
<feature type="compositionally biased region" description="Low complexity" evidence="4">
    <location>
        <begin position="89"/>
        <end position="98"/>
    </location>
</feature>
<feature type="compositionally biased region" description="Basic and acidic residues" evidence="4">
    <location>
        <begin position="161"/>
        <end position="183"/>
    </location>
</feature>
<comment type="caution">
    <text evidence="6">The sequence shown here is derived from an EMBL/GenBank/DDBJ whole genome shotgun (WGS) entry which is preliminary data.</text>
</comment>
<reference evidence="6 7" key="1">
    <citation type="submission" date="2024-03" db="EMBL/GenBank/DDBJ databases">
        <title>Aureococcus anophagefferens CCMP1851 and Kratosvirus quantuckense: Draft genome of a second virus-susceptible host strain in the model system.</title>
        <authorList>
            <person name="Chase E."/>
            <person name="Truchon A.R."/>
            <person name="Schepens W."/>
            <person name="Wilhelm S.W."/>
        </authorList>
    </citation>
    <scope>NUCLEOTIDE SEQUENCE [LARGE SCALE GENOMIC DNA]</scope>
    <source>
        <strain evidence="6 7">CCMP1851</strain>
    </source>
</reference>
<feature type="domain" description="AAA+ ATPase" evidence="5">
    <location>
        <begin position="469"/>
        <end position="602"/>
    </location>
</feature>
<feature type="compositionally biased region" description="Low complexity" evidence="4">
    <location>
        <begin position="18"/>
        <end position="61"/>
    </location>
</feature>
<feature type="region of interest" description="Disordered" evidence="4">
    <location>
        <begin position="735"/>
        <end position="906"/>
    </location>
</feature>
<keyword evidence="3" id="KW-1135">Mitochondrion nucleoid</keyword>